<evidence type="ECO:0000256" key="2">
    <source>
        <dbReference type="SAM" id="MobiDB-lite"/>
    </source>
</evidence>
<dbReference type="GO" id="GO:0008270">
    <property type="term" value="F:zinc ion binding"/>
    <property type="evidence" value="ECO:0007669"/>
    <property type="project" value="UniProtKB-KW"/>
</dbReference>
<dbReference type="AlphaFoldDB" id="A0AAW2MSP2"/>
<feature type="compositionally biased region" description="Low complexity" evidence="2">
    <location>
        <begin position="19"/>
        <end position="28"/>
    </location>
</feature>
<feature type="compositionally biased region" description="Low complexity" evidence="2">
    <location>
        <begin position="97"/>
        <end position="109"/>
    </location>
</feature>
<evidence type="ECO:0000259" key="3">
    <source>
        <dbReference type="PROSITE" id="PS50157"/>
    </source>
</evidence>
<reference evidence="4" key="1">
    <citation type="submission" date="2020-06" db="EMBL/GenBank/DDBJ databases">
        <authorList>
            <person name="Li T."/>
            <person name="Hu X."/>
            <person name="Zhang T."/>
            <person name="Song X."/>
            <person name="Zhang H."/>
            <person name="Dai N."/>
            <person name="Sheng W."/>
            <person name="Hou X."/>
            <person name="Wei L."/>
        </authorList>
    </citation>
    <scope>NUCLEOTIDE SEQUENCE</scope>
    <source>
        <strain evidence="4">G02</strain>
        <tissue evidence="4">Leaf</tissue>
    </source>
</reference>
<sequence>MDDDDNDDTMMKEMIHNEQQQQQQQQQQMLVSSGSSGAGGHKCSICLRVFSSGQALGGHKRCHWEKMEAAITRVSCGLDLNLNCCPAPVEDDDEGASNNSSCYNNNSDSGRVLSNLDLRLRL</sequence>
<keyword evidence="1" id="KW-0862">Zinc</keyword>
<dbReference type="Pfam" id="PF13912">
    <property type="entry name" value="zf-C2H2_6"/>
    <property type="match status" value="1"/>
</dbReference>
<accession>A0AAW2MSP2</accession>
<dbReference type="PROSITE" id="PS00028">
    <property type="entry name" value="ZINC_FINGER_C2H2_1"/>
    <property type="match status" value="1"/>
</dbReference>
<dbReference type="PROSITE" id="PS50157">
    <property type="entry name" value="ZINC_FINGER_C2H2_2"/>
    <property type="match status" value="1"/>
</dbReference>
<keyword evidence="1" id="KW-0863">Zinc-finger</keyword>
<evidence type="ECO:0000256" key="1">
    <source>
        <dbReference type="PROSITE-ProRule" id="PRU00042"/>
    </source>
</evidence>
<protein>
    <submittedName>
        <fullName evidence="4">Zinc finger protein ZAT3</fullName>
    </submittedName>
</protein>
<dbReference type="InterPro" id="IPR013087">
    <property type="entry name" value="Znf_C2H2_type"/>
</dbReference>
<keyword evidence="1" id="KW-0479">Metal-binding</keyword>
<dbReference type="PANTHER" id="PTHR47591:SF1">
    <property type="entry name" value="ZINC FINGER PROTEIN ZAT2-RELATED"/>
    <property type="match status" value="1"/>
</dbReference>
<feature type="region of interest" description="Disordered" evidence="2">
    <location>
        <begin position="89"/>
        <end position="110"/>
    </location>
</feature>
<proteinExistence type="predicted"/>
<organism evidence="4">
    <name type="scientific">Sesamum radiatum</name>
    <name type="common">Black benniseed</name>
    <dbReference type="NCBI Taxonomy" id="300843"/>
    <lineage>
        <taxon>Eukaryota</taxon>
        <taxon>Viridiplantae</taxon>
        <taxon>Streptophyta</taxon>
        <taxon>Embryophyta</taxon>
        <taxon>Tracheophyta</taxon>
        <taxon>Spermatophyta</taxon>
        <taxon>Magnoliopsida</taxon>
        <taxon>eudicotyledons</taxon>
        <taxon>Gunneridae</taxon>
        <taxon>Pentapetalae</taxon>
        <taxon>asterids</taxon>
        <taxon>lamiids</taxon>
        <taxon>Lamiales</taxon>
        <taxon>Pedaliaceae</taxon>
        <taxon>Sesamum</taxon>
    </lineage>
</organism>
<dbReference type="PANTHER" id="PTHR47591">
    <property type="entry name" value="ZINC FINGER PROTEIN ZAT2-RELATED"/>
    <property type="match status" value="1"/>
</dbReference>
<comment type="caution">
    <text evidence="4">The sequence shown here is derived from an EMBL/GenBank/DDBJ whole genome shotgun (WGS) entry which is preliminary data.</text>
</comment>
<name>A0AAW2MSP2_SESRA</name>
<feature type="region of interest" description="Disordered" evidence="2">
    <location>
        <begin position="1"/>
        <end position="40"/>
    </location>
</feature>
<dbReference type="InterPro" id="IPR036236">
    <property type="entry name" value="Znf_C2H2_sf"/>
</dbReference>
<reference evidence="4" key="2">
    <citation type="journal article" date="2024" name="Plant">
        <title>Genomic evolution and insights into agronomic trait innovations of Sesamum species.</title>
        <authorList>
            <person name="Miao H."/>
            <person name="Wang L."/>
            <person name="Qu L."/>
            <person name="Liu H."/>
            <person name="Sun Y."/>
            <person name="Le M."/>
            <person name="Wang Q."/>
            <person name="Wei S."/>
            <person name="Zheng Y."/>
            <person name="Lin W."/>
            <person name="Duan Y."/>
            <person name="Cao H."/>
            <person name="Xiong S."/>
            <person name="Wang X."/>
            <person name="Wei L."/>
            <person name="Li C."/>
            <person name="Ma Q."/>
            <person name="Ju M."/>
            <person name="Zhao R."/>
            <person name="Li G."/>
            <person name="Mu C."/>
            <person name="Tian Q."/>
            <person name="Mei H."/>
            <person name="Zhang T."/>
            <person name="Gao T."/>
            <person name="Zhang H."/>
        </authorList>
    </citation>
    <scope>NUCLEOTIDE SEQUENCE</scope>
    <source>
        <strain evidence="4">G02</strain>
    </source>
</reference>
<feature type="domain" description="C2H2-type" evidence="3">
    <location>
        <begin position="41"/>
        <end position="68"/>
    </location>
</feature>
<dbReference type="EMBL" id="JACGWJ010000021">
    <property type="protein sequence ID" value="KAL0334499.1"/>
    <property type="molecule type" value="Genomic_DNA"/>
</dbReference>
<dbReference type="SUPFAM" id="SSF57667">
    <property type="entry name" value="beta-beta-alpha zinc fingers"/>
    <property type="match status" value="1"/>
</dbReference>
<evidence type="ECO:0000313" key="4">
    <source>
        <dbReference type="EMBL" id="KAL0334499.1"/>
    </source>
</evidence>
<gene>
    <name evidence="4" type="ORF">Sradi_4661800</name>
</gene>